<evidence type="ECO:0000313" key="2">
    <source>
        <dbReference type="EMBL" id="QDU38590.1"/>
    </source>
</evidence>
<reference evidence="2 3" key="1">
    <citation type="submission" date="2019-02" db="EMBL/GenBank/DDBJ databases">
        <title>Deep-cultivation of Planctomycetes and their phenomic and genomic characterization uncovers novel biology.</title>
        <authorList>
            <person name="Wiegand S."/>
            <person name="Jogler M."/>
            <person name="Boedeker C."/>
            <person name="Pinto D."/>
            <person name="Vollmers J."/>
            <person name="Rivas-Marin E."/>
            <person name="Kohn T."/>
            <person name="Peeters S.H."/>
            <person name="Heuer A."/>
            <person name="Rast P."/>
            <person name="Oberbeckmann S."/>
            <person name="Bunk B."/>
            <person name="Jeske O."/>
            <person name="Meyerdierks A."/>
            <person name="Storesund J.E."/>
            <person name="Kallscheuer N."/>
            <person name="Luecker S."/>
            <person name="Lage O.M."/>
            <person name="Pohl T."/>
            <person name="Merkel B.J."/>
            <person name="Hornburger P."/>
            <person name="Mueller R.-W."/>
            <person name="Bruemmer F."/>
            <person name="Labrenz M."/>
            <person name="Spormann A.M."/>
            <person name="Op den Camp H."/>
            <person name="Overmann J."/>
            <person name="Amann R."/>
            <person name="Jetten M.S.M."/>
            <person name="Mascher T."/>
            <person name="Medema M.H."/>
            <person name="Devos D.P."/>
            <person name="Kaster A.-K."/>
            <person name="Ovreas L."/>
            <person name="Rohde M."/>
            <person name="Galperin M.Y."/>
            <person name="Jogler C."/>
        </authorList>
    </citation>
    <scope>NUCLEOTIDE SEQUENCE [LARGE SCALE GENOMIC DNA]</scope>
    <source>
        <strain evidence="2 3">Mal4</strain>
    </source>
</reference>
<dbReference type="Gene3D" id="2.60.40.1120">
    <property type="entry name" value="Carboxypeptidase-like, regulatory domain"/>
    <property type="match status" value="1"/>
</dbReference>
<dbReference type="PANTHER" id="PTHR46375:SF3">
    <property type="entry name" value="KELCH REPEAT AND BTB DOMAIN-CONTAINING PROTEIN 13"/>
    <property type="match status" value="1"/>
</dbReference>
<dbReference type="KEGG" id="mri:Mal4_29190"/>
<keyword evidence="2" id="KW-0413">Isomerase</keyword>
<dbReference type="RefSeq" id="WP_145369855.1">
    <property type="nucleotide sequence ID" value="NZ_CP036275.1"/>
</dbReference>
<dbReference type="EMBL" id="CP036275">
    <property type="protein sequence ID" value="QDU38590.1"/>
    <property type="molecule type" value="Genomic_DNA"/>
</dbReference>
<dbReference type="AlphaFoldDB" id="A0A517Z7X2"/>
<dbReference type="SUPFAM" id="SSF50965">
    <property type="entry name" value="Galactose oxidase, central domain"/>
    <property type="match status" value="1"/>
</dbReference>
<name>A0A517Z7X2_9PLAN</name>
<sequence length="543" mass="58215" precursor="true">MSRISLFVALLMAGGLMSPTVAEAHFLWVLPTESDNVDVCFGEVAEPDDPDLLKYIAQAKLWHVGENGAAHALSLKPADDVLRGSLPEGSTGGLIVAAHDFGVLERGDDTFLLRYFAATGPQLGSKVWSKIDTTKWATLRLIPSVADGKVQVRATWNGKPIADAEVTVDGPGVTDLELTTDAAGDAQFAAGKPGTYSIRVRHIQEESGSVDGKEYEEVRSYSTLAIEISTAADVTFSTSQSTAALPELPVPVTSFGAAVLDGALYVYGGHMGEAHSYSNTSQSNVLSRLDLQNPGEWEQVATGPRLQGLALVAHDGKLHRLGGFTALNEEGEDHILESQADVAVFDPKMGEWKELPALPEPRSSFDAAVLGDTLYVIGGWQLRGEEDSVWHNTAWTLDLSAENPQWTALPTPPFQRRALAAAAHDGKVYAVGGMQQEGGPTTKVDVFDPETGNWSEGPALDGRGLNGFGCAAFATDGSLYVSTLDGDLQVLSEDGTKWETARKLDRARFFHRMLPVEDGRFVVVGGANMEVGKFDEVEYIDVN</sequence>
<dbReference type="SUPFAM" id="SSF117281">
    <property type="entry name" value="Kelch motif"/>
    <property type="match status" value="1"/>
</dbReference>
<gene>
    <name evidence="2" type="primary">nanM</name>
    <name evidence="2" type="ORF">Mal4_29190</name>
</gene>
<dbReference type="GO" id="GO:0016853">
    <property type="term" value="F:isomerase activity"/>
    <property type="evidence" value="ECO:0007669"/>
    <property type="project" value="UniProtKB-KW"/>
</dbReference>
<dbReference type="PANTHER" id="PTHR46375">
    <property type="entry name" value="KELCH REPEAT AND BTB DOMAIN-CONTAINING PROTEIN 13-RELATED"/>
    <property type="match status" value="1"/>
</dbReference>
<evidence type="ECO:0000256" key="1">
    <source>
        <dbReference type="SAM" id="SignalP"/>
    </source>
</evidence>
<dbReference type="InterPro" id="IPR015915">
    <property type="entry name" value="Kelch-typ_b-propeller"/>
</dbReference>
<protein>
    <submittedName>
        <fullName evidence="2">N-acetylneuraminate epimerase</fullName>
        <ecNumber evidence="2">5.1.3.24</ecNumber>
    </submittedName>
</protein>
<dbReference type="SMART" id="SM00612">
    <property type="entry name" value="Kelch"/>
    <property type="match status" value="3"/>
</dbReference>
<dbReference type="InterPro" id="IPR006652">
    <property type="entry name" value="Kelch_1"/>
</dbReference>
<dbReference type="Proteomes" id="UP000320496">
    <property type="component" value="Chromosome"/>
</dbReference>
<dbReference type="SUPFAM" id="SSF49478">
    <property type="entry name" value="Cna protein B-type domain"/>
    <property type="match status" value="1"/>
</dbReference>
<dbReference type="InterPro" id="IPR052392">
    <property type="entry name" value="Kelch-BTB_domain-containing"/>
</dbReference>
<dbReference type="Pfam" id="PF24681">
    <property type="entry name" value="Kelch_KLHDC2_KLHL20_DRC7"/>
    <property type="match status" value="1"/>
</dbReference>
<evidence type="ECO:0000313" key="3">
    <source>
        <dbReference type="Proteomes" id="UP000320496"/>
    </source>
</evidence>
<keyword evidence="1" id="KW-0732">Signal</keyword>
<keyword evidence="3" id="KW-1185">Reference proteome</keyword>
<accession>A0A517Z7X2</accession>
<dbReference type="OrthoDB" id="232651at2"/>
<feature type="signal peptide" evidence="1">
    <location>
        <begin position="1"/>
        <end position="24"/>
    </location>
</feature>
<feature type="chain" id="PRO_5021696566" evidence="1">
    <location>
        <begin position="25"/>
        <end position="543"/>
    </location>
</feature>
<organism evidence="2 3">
    <name type="scientific">Maioricimonas rarisocia</name>
    <dbReference type="NCBI Taxonomy" id="2528026"/>
    <lineage>
        <taxon>Bacteria</taxon>
        <taxon>Pseudomonadati</taxon>
        <taxon>Planctomycetota</taxon>
        <taxon>Planctomycetia</taxon>
        <taxon>Planctomycetales</taxon>
        <taxon>Planctomycetaceae</taxon>
        <taxon>Maioricimonas</taxon>
    </lineage>
</organism>
<dbReference type="InterPro" id="IPR011043">
    <property type="entry name" value="Gal_Oxase/kelch_b-propeller"/>
</dbReference>
<dbReference type="EC" id="5.1.3.24" evidence="2"/>
<proteinExistence type="predicted"/>
<dbReference type="Gene3D" id="2.120.10.80">
    <property type="entry name" value="Kelch-type beta propeller"/>
    <property type="match status" value="2"/>
</dbReference>